<sequence>MPAWGGAVLSLYPPGTPASALTLKASARLLAALARAVIVAEVLDDGEPAMLTATVAVSLRRPLLVSPSSKGAQAGPTARLLTAQQAVPVTDPQAALALL</sequence>
<reference evidence="2 3" key="1">
    <citation type="journal article" date="2019" name="Int. J. Syst. Evol. Microbiol.">
        <title>The Global Catalogue of Microorganisms (GCM) 10K type strain sequencing project: providing services to taxonomists for standard genome sequencing and annotation.</title>
        <authorList>
            <consortium name="The Broad Institute Genomics Platform"/>
            <consortium name="The Broad Institute Genome Sequencing Center for Infectious Disease"/>
            <person name="Wu L."/>
            <person name="Ma J."/>
        </authorList>
    </citation>
    <scope>NUCLEOTIDE SEQUENCE [LARGE SCALE GENOMIC DNA]</scope>
    <source>
        <strain evidence="2 3">JCM 5067</strain>
    </source>
</reference>
<name>A0ABN1GGW0_9ACTN</name>
<dbReference type="EMBL" id="BAAACA010000034">
    <property type="protein sequence ID" value="GAA0611279.1"/>
    <property type="molecule type" value="Genomic_DNA"/>
</dbReference>
<dbReference type="Proteomes" id="UP001500668">
    <property type="component" value="Unassembled WGS sequence"/>
</dbReference>
<accession>A0ABN1GGW0</accession>
<feature type="domain" description="Smf/DprA SLOG" evidence="1">
    <location>
        <begin position="6"/>
        <end position="96"/>
    </location>
</feature>
<organism evidence="2 3">
    <name type="scientific">Streptomyces crystallinus</name>
    <dbReference type="NCBI Taxonomy" id="68191"/>
    <lineage>
        <taxon>Bacteria</taxon>
        <taxon>Bacillati</taxon>
        <taxon>Actinomycetota</taxon>
        <taxon>Actinomycetes</taxon>
        <taxon>Kitasatosporales</taxon>
        <taxon>Streptomycetaceae</taxon>
        <taxon>Streptomyces</taxon>
    </lineage>
</organism>
<gene>
    <name evidence="2" type="ORF">GCM10010394_46360</name>
</gene>
<evidence type="ECO:0000313" key="2">
    <source>
        <dbReference type="EMBL" id="GAA0611279.1"/>
    </source>
</evidence>
<dbReference type="Gene3D" id="3.40.50.450">
    <property type="match status" value="1"/>
</dbReference>
<dbReference type="Pfam" id="PF02481">
    <property type="entry name" value="DNA_processg_A"/>
    <property type="match status" value="1"/>
</dbReference>
<evidence type="ECO:0000313" key="3">
    <source>
        <dbReference type="Proteomes" id="UP001500668"/>
    </source>
</evidence>
<protein>
    <recommendedName>
        <fullName evidence="1">Smf/DprA SLOG domain-containing protein</fullName>
    </recommendedName>
</protein>
<comment type="caution">
    <text evidence="2">The sequence shown here is derived from an EMBL/GenBank/DDBJ whole genome shotgun (WGS) entry which is preliminary data.</text>
</comment>
<keyword evidence="3" id="KW-1185">Reference proteome</keyword>
<proteinExistence type="predicted"/>
<dbReference type="InterPro" id="IPR057666">
    <property type="entry name" value="DrpA_SLOG"/>
</dbReference>
<evidence type="ECO:0000259" key="1">
    <source>
        <dbReference type="Pfam" id="PF02481"/>
    </source>
</evidence>